<dbReference type="AlphaFoldDB" id="A0A0E9LW84"/>
<reference evidence="1 2" key="1">
    <citation type="journal article" date="2015" name="Microbes Environ.">
        <title>Distribution and evolution of nitrogen fixation genes in the phylum bacteroidetes.</title>
        <authorList>
            <person name="Inoue J."/>
            <person name="Oshima K."/>
            <person name="Suda W."/>
            <person name="Sakamoto M."/>
            <person name="Iino T."/>
            <person name="Noda S."/>
            <person name="Hongoh Y."/>
            <person name="Hattori M."/>
            <person name="Ohkuma M."/>
        </authorList>
    </citation>
    <scope>NUCLEOTIDE SEQUENCE [LARGE SCALE GENOMIC DNA]</scope>
    <source>
        <strain evidence="1">JCM 15548</strain>
    </source>
</reference>
<organism evidence="1 2">
    <name type="scientific">Geofilum rubicundum JCM 15548</name>
    <dbReference type="NCBI Taxonomy" id="1236989"/>
    <lineage>
        <taxon>Bacteria</taxon>
        <taxon>Pseudomonadati</taxon>
        <taxon>Bacteroidota</taxon>
        <taxon>Bacteroidia</taxon>
        <taxon>Marinilabiliales</taxon>
        <taxon>Marinilabiliaceae</taxon>
        <taxon>Geofilum</taxon>
    </lineage>
</organism>
<accession>A0A0E9LW84</accession>
<name>A0A0E9LW84_9BACT</name>
<evidence type="ECO:0000313" key="2">
    <source>
        <dbReference type="Proteomes" id="UP000032900"/>
    </source>
</evidence>
<proteinExistence type="predicted"/>
<evidence type="ECO:0000313" key="1">
    <source>
        <dbReference type="EMBL" id="GAO29568.1"/>
    </source>
</evidence>
<protein>
    <submittedName>
        <fullName evidence="1">Uncharacterized protein</fullName>
    </submittedName>
</protein>
<sequence>MEDINSDDWHKQKDVLEILFDGQIGTADISREGNEGAISFMFDLSQGEISNVTLAGIVSSYGSSTSVLPGQVLDFSGDYQETITVTPGNGEPMNWIVELIPFEEPLNGVFNVTDLRVFVDVISQHPEWGGHTKDDPIQNYLPETAAEYDNTIEFEFAGVNAQGNSFGTFTHGAGNDGAYGEFTNNAEGVDLNAKYRVLPKDGGTWTRNPSDNSVTLTDGQGNTKNAVLLENDGTFSIRFEYTVETDWDNLWDSMTQIRQMTKFFWYVIEKE</sequence>
<gene>
    <name evidence="1" type="ORF">JCM15548_11769</name>
</gene>
<dbReference type="EMBL" id="BAZW01000010">
    <property type="protein sequence ID" value="GAO29568.1"/>
    <property type="molecule type" value="Genomic_DNA"/>
</dbReference>
<dbReference type="Proteomes" id="UP000032900">
    <property type="component" value="Unassembled WGS sequence"/>
</dbReference>
<dbReference type="STRING" id="1236989.JCM15548_11769"/>
<keyword evidence="2" id="KW-1185">Reference proteome</keyword>
<comment type="caution">
    <text evidence="1">The sequence shown here is derived from an EMBL/GenBank/DDBJ whole genome shotgun (WGS) entry which is preliminary data.</text>
</comment>